<keyword evidence="2" id="KW-0804">Transcription</keyword>
<evidence type="ECO:0000256" key="2">
    <source>
        <dbReference type="ARBA" id="ARBA00023163"/>
    </source>
</evidence>
<dbReference type="GO" id="GO:0003700">
    <property type="term" value="F:DNA-binding transcription factor activity"/>
    <property type="evidence" value="ECO:0007669"/>
    <property type="project" value="InterPro"/>
</dbReference>
<feature type="compositionally biased region" description="Low complexity" evidence="4">
    <location>
        <begin position="182"/>
        <end position="192"/>
    </location>
</feature>
<dbReference type="SUPFAM" id="SSF46689">
    <property type="entry name" value="Homeodomain-like"/>
    <property type="match status" value="1"/>
</dbReference>
<proteinExistence type="predicted"/>
<keyword evidence="6" id="KW-1185">Reference proteome</keyword>
<dbReference type="GO" id="GO:0003677">
    <property type="term" value="F:DNA binding"/>
    <property type="evidence" value="ECO:0007669"/>
    <property type="project" value="InterPro"/>
</dbReference>
<feature type="region of interest" description="Disordered" evidence="4">
    <location>
        <begin position="1"/>
        <end position="46"/>
    </location>
</feature>
<dbReference type="OrthoDB" id="551907at2759"/>
<reference evidence="5 6" key="1">
    <citation type="journal article" date="2018" name="Plant J.">
        <title>Genome sequences of Chlorella sorokiniana UTEX 1602 and Micractinium conductrix SAG 241.80: implications to maltose excretion by a green alga.</title>
        <authorList>
            <person name="Arriola M.B."/>
            <person name="Velmurugan N."/>
            <person name="Zhang Y."/>
            <person name="Plunkett M.H."/>
            <person name="Hondzo H."/>
            <person name="Barney B.M."/>
        </authorList>
    </citation>
    <scope>NUCLEOTIDE SEQUENCE [LARGE SCALE GENOMIC DNA]</scope>
    <source>
        <strain evidence="6">UTEX 1602</strain>
    </source>
</reference>
<feature type="region of interest" description="Disordered" evidence="4">
    <location>
        <begin position="325"/>
        <end position="358"/>
    </location>
</feature>
<dbReference type="InterPro" id="IPR006447">
    <property type="entry name" value="Myb_dom_plants"/>
</dbReference>
<dbReference type="NCBIfam" id="TIGR01557">
    <property type="entry name" value="myb_SHAQKYF"/>
    <property type="match status" value="1"/>
</dbReference>
<gene>
    <name evidence="5" type="ORF">C2E21_7372</name>
</gene>
<feature type="compositionally biased region" description="Low complexity" evidence="4">
    <location>
        <begin position="154"/>
        <end position="165"/>
    </location>
</feature>
<organism evidence="5 6">
    <name type="scientific">Chlorella sorokiniana</name>
    <name type="common">Freshwater green alga</name>
    <dbReference type="NCBI Taxonomy" id="3076"/>
    <lineage>
        <taxon>Eukaryota</taxon>
        <taxon>Viridiplantae</taxon>
        <taxon>Chlorophyta</taxon>
        <taxon>core chlorophytes</taxon>
        <taxon>Trebouxiophyceae</taxon>
        <taxon>Chlorellales</taxon>
        <taxon>Chlorellaceae</taxon>
        <taxon>Chlorella clade</taxon>
        <taxon>Chlorella</taxon>
    </lineage>
</organism>
<dbReference type="AlphaFoldDB" id="A0A2P6THP0"/>
<keyword evidence="3" id="KW-0539">Nucleus</keyword>
<evidence type="ECO:0000256" key="4">
    <source>
        <dbReference type="SAM" id="MobiDB-lite"/>
    </source>
</evidence>
<accession>A0A2P6THP0</accession>
<evidence type="ECO:0000313" key="5">
    <source>
        <dbReference type="EMBL" id="PRW33804.1"/>
    </source>
</evidence>
<evidence type="ECO:0000256" key="1">
    <source>
        <dbReference type="ARBA" id="ARBA00023015"/>
    </source>
</evidence>
<comment type="caution">
    <text evidence="5">The sequence shown here is derived from an EMBL/GenBank/DDBJ whole genome shotgun (WGS) entry which is preliminary data.</text>
</comment>
<feature type="region of interest" description="Disordered" evidence="4">
    <location>
        <begin position="154"/>
        <end position="312"/>
    </location>
</feature>
<evidence type="ECO:0000313" key="6">
    <source>
        <dbReference type="Proteomes" id="UP000239899"/>
    </source>
</evidence>
<protein>
    <submittedName>
        <fullName evidence="5">PHR1-LIKE 1-like</fullName>
    </submittedName>
</protein>
<dbReference type="Proteomes" id="UP000239899">
    <property type="component" value="Unassembled WGS sequence"/>
</dbReference>
<keyword evidence="1" id="KW-0805">Transcription regulation</keyword>
<feature type="compositionally biased region" description="Low complexity" evidence="4">
    <location>
        <begin position="298"/>
        <end position="310"/>
    </location>
</feature>
<feature type="compositionally biased region" description="Basic and acidic residues" evidence="4">
    <location>
        <begin position="1"/>
        <end position="15"/>
    </location>
</feature>
<sequence>MDARTQRQKRVRQDWAGEELGSEASGSSFSGDAAADAYSSDDDSGRGRLAVRWTGALEARFLKALEQAGGVWEAKPKAILMKMGAYASQLTTIQVKSHLQKHRIKVAAEMQRQGIALATPTNGEAPPPLQAARMAAQQQRAAAEAAQRQATAAAAAAAAEQQRAAKVSRGGASPAKPRKPRSPAQQQQAAQPPRKRHSSGHLHMQLAAASPAPHTPQQPGRYEQLAHGGSTHYTPHALHRTHYPPHFQSAAPVYGGGHSHPYGRSHQSEHEQSTLVTVTDATGFQPADSPHAATLSHASSSGGPGAAASGWEVGMVPSHSGAAAAAAAAAHHGPSPFNMPQPRSLAAHHPHSHSQPQFSHYAAAAAQYGGPYGSHPGLQARHASFAGLSAHGSSHHEEVMLAPQPTAPAAVWHGLAPDASGSSWPNLSNLAVNGSGPTGLGGPHSHSLPILAHGGHSRGQLAQLVHSHSHAGMALAQRDRSMGGMALHDAAHAGPQPPSPGALLDLGAPHHASPALLAPVVALPGGRRMAAPATSESESDQFIAELLDMPAMPGEGLGGGLPKVAATDPFAAFGLFDSGIF</sequence>
<dbReference type="InterPro" id="IPR009057">
    <property type="entry name" value="Homeodomain-like_sf"/>
</dbReference>
<feature type="compositionally biased region" description="Polar residues" evidence="4">
    <location>
        <begin position="273"/>
        <end position="282"/>
    </location>
</feature>
<feature type="compositionally biased region" description="Low complexity" evidence="4">
    <location>
        <begin position="22"/>
        <end position="38"/>
    </location>
</feature>
<dbReference type="EMBL" id="LHPG02000015">
    <property type="protein sequence ID" value="PRW33804.1"/>
    <property type="molecule type" value="Genomic_DNA"/>
</dbReference>
<dbReference type="PANTHER" id="PTHR31314:SF164">
    <property type="entry name" value="HTH MYB-TYPE DOMAIN-CONTAINING PROTEIN"/>
    <property type="match status" value="1"/>
</dbReference>
<dbReference type="Gene3D" id="1.10.10.60">
    <property type="entry name" value="Homeodomain-like"/>
    <property type="match status" value="1"/>
</dbReference>
<evidence type="ECO:0000256" key="3">
    <source>
        <dbReference type="ARBA" id="ARBA00023242"/>
    </source>
</evidence>
<name>A0A2P6THP0_CHLSO</name>
<dbReference type="InterPro" id="IPR046955">
    <property type="entry name" value="PHR1-like"/>
</dbReference>
<dbReference type="PANTHER" id="PTHR31314">
    <property type="entry name" value="MYB FAMILY TRANSCRIPTION FACTOR PHL7-LIKE"/>
    <property type="match status" value="1"/>
</dbReference>